<feature type="transmembrane region" description="Helical" evidence="12">
    <location>
        <begin position="399"/>
        <end position="420"/>
    </location>
</feature>
<feature type="transmembrane region" description="Helical" evidence="12">
    <location>
        <begin position="282"/>
        <end position="306"/>
    </location>
</feature>
<evidence type="ECO:0000256" key="12">
    <source>
        <dbReference type="SAM" id="Phobius"/>
    </source>
</evidence>
<keyword evidence="8" id="KW-1278">Translocase</keyword>
<evidence type="ECO:0000256" key="8">
    <source>
        <dbReference type="ARBA" id="ARBA00022967"/>
    </source>
</evidence>
<accession>A0A5J6NUX3</accession>
<dbReference type="InterPro" id="IPR003593">
    <property type="entry name" value="AAA+_ATPase"/>
</dbReference>
<dbReference type="PROSITE" id="PS00211">
    <property type="entry name" value="ABC_TRANSPORTER_1"/>
    <property type="match status" value="1"/>
</dbReference>
<dbReference type="Gene3D" id="1.20.1560.10">
    <property type="entry name" value="ABC transporter type 1, transmembrane domain"/>
    <property type="match status" value="2"/>
</dbReference>
<dbReference type="EMBL" id="MN380444">
    <property type="protein sequence ID" value="QEY08334.1"/>
    <property type="molecule type" value="mRNA"/>
</dbReference>
<feature type="domain" description="ABC transmembrane type-1" evidence="14">
    <location>
        <begin position="282"/>
        <end position="564"/>
    </location>
</feature>
<dbReference type="GO" id="GO:0005524">
    <property type="term" value="F:ATP binding"/>
    <property type="evidence" value="ECO:0007669"/>
    <property type="project" value="UniProtKB-KW"/>
</dbReference>
<dbReference type="CDD" id="cd18580">
    <property type="entry name" value="ABC_6TM_ABCC_D2"/>
    <property type="match status" value="1"/>
</dbReference>
<evidence type="ECO:0000256" key="3">
    <source>
        <dbReference type="ARBA" id="ARBA00022448"/>
    </source>
</evidence>
<dbReference type="SMART" id="SM00382">
    <property type="entry name" value="AAA"/>
    <property type="match status" value="2"/>
</dbReference>
<dbReference type="GO" id="GO:0140359">
    <property type="term" value="F:ABC-type transporter activity"/>
    <property type="evidence" value="ECO:0007669"/>
    <property type="project" value="InterPro"/>
</dbReference>
<proteinExistence type="evidence at transcript level"/>
<keyword evidence="6" id="KW-0547">Nucleotide-binding</keyword>
<organism evidence="15">
    <name type="scientific">Crocus sativus</name>
    <name type="common">Saffron</name>
    <dbReference type="NCBI Taxonomy" id="82528"/>
    <lineage>
        <taxon>Eukaryota</taxon>
        <taxon>Viridiplantae</taxon>
        <taxon>Streptophyta</taxon>
        <taxon>Embryophyta</taxon>
        <taxon>Tracheophyta</taxon>
        <taxon>Spermatophyta</taxon>
        <taxon>Magnoliopsida</taxon>
        <taxon>Liliopsida</taxon>
        <taxon>Asparagales</taxon>
        <taxon>Iridaceae</taxon>
        <taxon>Crocoideae</taxon>
        <taxon>Croceae</taxon>
        <taxon>Crocus</taxon>
    </lineage>
</organism>
<protein>
    <submittedName>
        <fullName evidence="15">ATP-binding cassette sub-family C member 8</fullName>
    </submittedName>
</protein>
<dbReference type="FunFam" id="1.20.1560.10:FF:000003">
    <property type="entry name" value="ABC transporter C family member 10"/>
    <property type="match status" value="1"/>
</dbReference>
<reference evidence="15" key="1">
    <citation type="journal article" date="2019" name="Plant Cell">
        <title>ABCC transporters mediate the vacuolar accumulation of crocins in saffron stigmas.</title>
        <authorList>
            <person name="Demurtas O.C."/>
            <person name="Francisco R."/>
            <person name="Diretto G."/>
            <person name="Ferrante P."/>
            <person name="Frusciante S."/>
            <person name="Pietrella M."/>
            <person name="Aprea G."/>
            <person name="Borghi L."/>
            <person name="Feeney M."/>
            <person name="Frigerio L."/>
            <person name="Coricello A."/>
            <person name="Costa G."/>
            <person name="Alcaro S."/>
            <person name="Martinoia E."/>
            <person name="Giuliano G."/>
        </authorList>
    </citation>
    <scope>NUCLEOTIDE SEQUENCE</scope>
</reference>
<feature type="transmembrane region" description="Helical" evidence="12">
    <location>
        <begin position="318"/>
        <end position="336"/>
    </location>
</feature>
<dbReference type="FunFam" id="3.40.50.300:FF:000169">
    <property type="entry name" value="ABC transporter C family member 3"/>
    <property type="match status" value="1"/>
</dbReference>
<dbReference type="SUPFAM" id="SSF52540">
    <property type="entry name" value="P-loop containing nucleoside triphosphate hydrolases"/>
    <property type="match status" value="2"/>
</dbReference>
<evidence type="ECO:0000256" key="5">
    <source>
        <dbReference type="ARBA" id="ARBA00022737"/>
    </source>
</evidence>
<dbReference type="InterPro" id="IPR011527">
    <property type="entry name" value="ABC1_TM_dom"/>
</dbReference>
<feature type="transmembrane region" description="Helical" evidence="12">
    <location>
        <begin position="1120"/>
        <end position="1136"/>
    </location>
</feature>
<keyword evidence="10 12" id="KW-0472">Membrane</keyword>
<dbReference type="Pfam" id="PF00664">
    <property type="entry name" value="ABC_membrane"/>
    <property type="match status" value="2"/>
</dbReference>
<keyword evidence="4 12" id="KW-0812">Transmembrane</keyword>
<evidence type="ECO:0000256" key="6">
    <source>
        <dbReference type="ARBA" id="ARBA00022741"/>
    </source>
</evidence>
<comment type="function">
    <text evidence="11">ABC transporter that may affect phytic acid transport and compartmentalization. May function directly or indirectly in removing phytic acid from the cytosol or in vesicle trafficking. Required for phytic acid accumulation in developing seeds. Phytic acid is the primary storage form of phosphorus in cereal grains and other plant seeds.</text>
</comment>
<dbReference type="InterPro" id="IPR044746">
    <property type="entry name" value="ABCC_6TM_D1"/>
</dbReference>
<comment type="similarity">
    <text evidence="2">Belongs to the ABC transporter superfamily. ABCC family. Conjugate transporter (TC 3.A.1.208) subfamily.</text>
</comment>
<dbReference type="InterPro" id="IPR003439">
    <property type="entry name" value="ABC_transporter-like_ATP-bd"/>
</dbReference>
<dbReference type="InterPro" id="IPR017871">
    <property type="entry name" value="ABC_transporter-like_CS"/>
</dbReference>
<evidence type="ECO:0000256" key="4">
    <source>
        <dbReference type="ARBA" id="ARBA00022692"/>
    </source>
</evidence>
<feature type="transmembrane region" description="Helical" evidence="12">
    <location>
        <begin position="1030"/>
        <end position="1049"/>
    </location>
</feature>
<evidence type="ECO:0000259" key="14">
    <source>
        <dbReference type="PROSITE" id="PS50929"/>
    </source>
</evidence>
<dbReference type="SUPFAM" id="SSF90123">
    <property type="entry name" value="ABC transporter transmembrane region"/>
    <property type="match status" value="2"/>
</dbReference>
<evidence type="ECO:0000259" key="13">
    <source>
        <dbReference type="PROSITE" id="PS50893"/>
    </source>
</evidence>
<evidence type="ECO:0000256" key="2">
    <source>
        <dbReference type="ARBA" id="ARBA00009726"/>
    </source>
</evidence>
<evidence type="ECO:0000256" key="7">
    <source>
        <dbReference type="ARBA" id="ARBA00022840"/>
    </source>
</evidence>
<dbReference type="PANTHER" id="PTHR24223:SF108">
    <property type="entry name" value="ABC TRANSPORTER C FAMILY MEMBER 8"/>
    <property type="match status" value="1"/>
</dbReference>
<feature type="transmembrane region" description="Helical" evidence="12">
    <location>
        <begin position="1002"/>
        <end position="1024"/>
    </location>
</feature>
<dbReference type="Pfam" id="PF00005">
    <property type="entry name" value="ABC_tran"/>
    <property type="match status" value="2"/>
</dbReference>
<dbReference type="CDD" id="cd03250">
    <property type="entry name" value="ABCC_MRP_domain1"/>
    <property type="match status" value="1"/>
</dbReference>
<evidence type="ECO:0000256" key="11">
    <source>
        <dbReference type="ARBA" id="ARBA00057614"/>
    </source>
</evidence>
<feature type="transmembrane region" description="Helical" evidence="12">
    <location>
        <begin position="928"/>
        <end position="951"/>
    </location>
</feature>
<dbReference type="InterPro" id="IPR050173">
    <property type="entry name" value="ABC_transporter_C-like"/>
</dbReference>
<dbReference type="PROSITE" id="PS50929">
    <property type="entry name" value="ABC_TM1F"/>
    <property type="match status" value="2"/>
</dbReference>
<keyword evidence="9 12" id="KW-1133">Transmembrane helix</keyword>
<feature type="transmembrane region" description="Helical" evidence="12">
    <location>
        <begin position="152"/>
        <end position="170"/>
    </location>
</feature>
<feature type="transmembrane region" description="Helical" evidence="12">
    <location>
        <begin position="426"/>
        <end position="443"/>
    </location>
</feature>
<evidence type="ECO:0000256" key="1">
    <source>
        <dbReference type="ARBA" id="ARBA00004141"/>
    </source>
</evidence>
<sequence>MGSPQSSQGWFNLVCEGGFDLQSSCIHRSLLDVLNLGFLLIIFSGLIISYFKRNQSNEIRISHRDSFIGSLCCAVTSAIFFGYGLWTLFSNEGHWQWVVHFLRGLIWMSLAVSMNICSPKWLGTIILLWWISLPLLLSALDVEILARSHQLPILNIIPWLVSLLLLFLAFKLYTRLKLHQNPTSNSICEPFLIQGGSSKKSTGLSEASLFSYLTFSWLDPLLRLGFSKPLSVDDIPPLDSEDEAIQAYQTFTEAWDLQRKDTTRTSNLVLFALAKCYTKEMLLVGLYALLKTISVSVAPLLLYAFVWYTGLEEKNLRVGMMLVVCLLVVKVVESLSQRHWFFDSRRFGMRMRSALMAAIYQKQLKLSSSGRRKHSAGEIVNYIAVDSYRLGDFPWWFHMAWSLPLQLFLSVAILFGVVGWGALPGLIPLVIIGILNVPIAKIIQHYQSQFMIEQDERLRATSEVLNNMKIIKLQSWEEKFMNKIQSFRDAEFKWLKGNQLAKACGTGLYWMSPTVVSAVIFAGTAVISGRALLNAGTVFTVLATLRVMSEPVRTLPEVLTTMIQVKVSLDRIGVFLLEDEIRGEDVDRSPVNNLNLSVKVYNGNFCWDLHSTITTLKNINLNIKRGEKVAVVGQVGAGKTSILYAILGEIPKISGSVNVFGTIAYVSQTSWIQSGTIRDNVLFGKPMNKVNYENAIRCCALDKDIESFSHGDLTEIGQRGLNMSGGQKQRIQLARAVYNDADIYLLDDPFSAVDAHTASILFHDCVMSALENKTVILVTHQVEFLAETDKILVMENGKVTQSGTYDELLTSGTTFQQLVNAHESSISVVDSVEEDIKADEEVRRVQPMRQHSEEEASVNSVSTVQLTEDEGMEKGNVGWKPYIDYIQISEGFLLLAFIILFQSAFVILQSLSSYWLARAVQIPDISSAMLVGVYASTSVLSCLFVCFRSFLSAYLGLRASKAFFSGFMDSLFKAPMSFFDSTPVGRILTRASSDMSILDYDISYSLTCVLAPYIELVAIIIIMAVVTWEVLAVAIPILIIIIYVQNYYLASARELVRINGTTKAPVVNYASESSLGVVTIRAFAMTERFFQANLKLINIDATLFFHTIAAMEWVLLRVEALQILTVLTSTLILVFLPKGVISPGFSGLCLSYSLTLSSMQVIITRWYSNLENYIISVERIKQFMHIPSEPPAIIDEKRPDPSWPHRGQIDLEALKIKYRHNAPYVLKGITCTFAAGNKVGVVGRTGSGKTTLISSLFRLVDPAEGRILIDGLDICSIGLKDLRSKLSIIPQEPTLFRGTVRNNLDPLGLYTDHEIWEAIGKCQLKGTISSLPAQLDSPVSEDGDNWSAGQRQLFCLGRVLLRKNKILVLDEATASIDSATDAILQGIIKQEFSTCTVITIAHRVPTVTDSHMVMVLSYGKVLEYDKPSKLLENNSSAFAKLVADYWSNWKSNE</sequence>
<dbReference type="InterPro" id="IPR044726">
    <property type="entry name" value="ABCC_6TM_D2"/>
</dbReference>
<keyword evidence="7 15" id="KW-0067">ATP-binding</keyword>
<feature type="transmembrane region" description="Helical" evidence="12">
    <location>
        <begin position="67"/>
        <end position="89"/>
    </location>
</feature>
<dbReference type="FunFam" id="3.40.50.300:FF:001405">
    <property type="entry name" value="Multidrug resistance protein associated1"/>
    <property type="match status" value="1"/>
</dbReference>
<keyword evidence="3" id="KW-0813">Transport</keyword>
<feature type="domain" description="ABC transporter" evidence="13">
    <location>
        <begin position="1211"/>
        <end position="1443"/>
    </location>
</feature>
<feature type="transmembrane region" description="Helical" evidence="12">
    <location>
        <begin position="892"/>
        <end position="916"/>
    </location>
</feature>
<dbReference type="CDD" id="cd03244">
    <property type="entry name" value="ABCC_MRP_domain2"/>
    <property type="match status" value="1"/>
</dbReference>
<dbReference type="CDD" id="cd18579">
    <property type="entry name" value="ABC_6TM_ABCC_D1"/>
    <property type="match status" value="1"/>
</dbReference>
<comment type="subcellular location">
    <subcellularLocation>
        <location evidence="1">Membrane</location>
        <topology evidence="1">Multi-pass membrane protein</topology>
    </subcellularLocation>
</comment>
<name>A0A5J6NUX3_CROSA</name>
<evidence type="ECO:0000256" key="10">
    <source>
        <dbReference type="ARBA" id="ARBA00023136"/>
    </source>
</evidence>
<evidence type="ECO:0000313" key="15">
    <source>
        <dbReference type="EMBL" id="QEY08334.1"/>
    </source>
</evidence>
<evidence type="ECO:0000256" key="9">
    <source>
        <dbReference type="ARBA" id="ARBA00022989"/>
    </source>
</evidence>
<dbReference type="InterPro" id="IPR027417">
    <property type="entry name" value="P-loop_NTPase"/>
</dbReference>
<dbReference type="PROSITE" id="PS50893">
    <property type="entry name" value="ABC_TRANSPORTER_2"/>
    <property type="match status" value="2"/>
</dbReference>
<keyword evidence="5" id="KW-0677">Repeat</keyword>
<dbReference type="GO" id="GO:0016020">
    <property type="term" value="C:membrane"/>
    <property type="evidence" value="ECO:0007669"/>
    <property type="project" value="UniProtKB-SubCell"/>
</dbReference>
<feature type="domain" description="ABC transmembrane type-1" evidence="14">
    <location>
        <begin position="896"/>
        <end position="1172"/>
    </location>
</feature>
<dbReference type="GO" id="GO:0016887">
    <property type="term" value="F:ATP hydrolysis activity"/>
    <property type="evidence" value="ECO:0007669"/>
    <property type="project" value="InterPro"/>
</dbReference>
<dbReference type="InterPro" id="IPR036640">
    <property type="entry name" value="ABC1_TM_sf"/>
</dbReference>
<dbReference type="PANTHER" id="PTHR24223">
    <property type="entry name" value="ATP-BINDING CASSETTE SUB-FAMILY C"/>
    <property type="match status" value="1"/>
</dbReference>
<feature type="transmembrane region" description="Helical" evidence="12">
    <location>
        <begin position="33"/>
        <end position="51"/>
    </location>
</feature>
<dbReference type="FunFam" id="1.20.1560.10:FF:000002">
    <property type="entry name" value="ABC transporter C family member 5"/>
    <property type="match status" value="1"/>
</dbReference>
<feature type="domain" description="ABC transporter" evidence="13">
    <location>
        <begin position="581"/>
        <end position="821"/>
    </location>
</feature>
<feature type="transmembrane region" description="Helical" evidence="12">
    <location>
        <begin position="121"/>
        <end position="140"/>
    </location>
</feature>
<dbReference type="Gene3D" id="3.40.50.300">
    <property type="entry name" value="P-loop containing nucleotide triphosphate hydrolases"/>
    <property type="match status" value="2"/>
</dbReference>
<feature type="transmembrane region" description="Helical" evidence="12">
    <location>
        <begin position="95"/>
        <end position="114"/>
    </location>
</feature>